<organism evidence="1 2">
    <name type="scientific">Orrella marina</name>
    <dbReference type="NCBI Taxonomy" id="2163011"/>
    <lineage>
        <taxon>Bacteria</taxon>
        <taxon>Pseudomonadati</taxon>
        <taxon>Pseudomonadota</taxon>
        <taxon>Betaproteobacteria</taxon>
        <taxon>Burkholderiales</taxon>
        <taxon>Alcaligenaceae</taxon>
        <taxon>Orrella</taxon>
    </lineage>
</organism>
<sequence>MIATDGAIDLYPCNELACLEITGQDSVSFLQSQLTQDVQLLSQGRAALTGYCSAQGRLLASMVLVPTDNPQTMLALVRQDLLEGLVKRLRMFVLRSKVVLQVRDDLRVWGLVADAQSEFECPQAIWGVSSVSVGLLVRAPSSGTHQTRCWLISSVASTVGADDQTDSDPRSAAPAIAGSVLHQDAASWNVQDILAGLPWIAEATKDLFIPQTVNLDLIDGVSFSKGCYPGQEVVARAHYRAKVKRRMHVARVSGTAEILPASDVFVGANPDDPVGRVIQVAREEDMTYILFDAPFKVLSEGGLVAGEAAGPVIELQALPYSIEETGG</sequence>
<dbReference type="KEGG" id="boz:DBV39_05405"/>
<dbReference type="GO" id="GO:0016226">
    <property type="term" value="P:iron-sulfur cluster assembly"/>
    <property type="evidence" value="ECO:0007669"/>
    <property type="project" value="TreeGrafter"/>
</dbReference>
<dbReference type="Proteomes" id="UP000244571">
    <property type="component" value="Chromosome"/>
</dbReference>
<dbReference type="AlphaFoldDB" id="A0A2R4XHE8"/>
<dbReference type="PANTHER" id="PTHR22602">
    <property type="entry name" value="TRANSFERASE CAF17, MITOCHONDRIAL-RELATED"/>
    <property type="match status" value="1"/>
</dbReference>
<dbReference type="RefSeq" id="WP_108620666.1">
    <property type="nucleotide sequence ID" value="NZ_CP028901.1"/>
</dbReference>
<reference evidence="1 2" key="1">
    <citation type="submission" date="2018-04" db="EMBL/GenBank/DDBJ databases">
        <title>Bordetella sp. HZ20 isolated from seawater.</title>
        <authorList>
            <person name="Sun C."/>
        </authorList>
    </citation>
    <scope>NUCLEOTIDE SEQUENCE [LARGE SCALE GENOMIC DNA]</scope>
    <source>
        <strain evidence="1 2">HZ20</strain>
    </source>
</reference>
<gene>
    <name evidence="1" type="ORF">DBV39_05405</name>
</gene>
<evidence type="ECO:0000313" key="1">
    <source>
        <dbReference type="EMBL" id="AWB33237.1"/>
    </source>
</evidence>
<evidence type="ECO:0000313" key="2">
    <source>
        <dbReference type="Proteomes" id="UP000244571"/>
    </source>
</evidence>
<name>A0A2R4XHE8_9BURK</name>
<keyword evidence="2" id="KW-1185">Reference proteome</keyword>
<dbReference type="Gene3D" id="2.40.30.160">
    <property type="match status" value="1"/>
</dbReference>
<dbReference type="NCBIfam" id="TIGR03317">
    <property type="entry name" value="ygfZ_signature"/>
    <property type="match status" value="1"/>
</dbReference>
<dbReference type="InterPro" id="IPR017703">
    <property type="entry name" value="YgfZ/GCV_T_CS"/>
</dbReference>
<dbReference type="SUPFAM" id="SSF103025">
    <property type="entry name" value="Folate-binding domain"/>
    <property type="match status" value="1"/>
</dbReference>
<dbReference type="OrthoDB" id="9796287at2"/>
<proteinExistence type="predicted"/>
<dbReference type="EMBL" id="CP028901">
    <property type="protein sequence ID" value="AWB33237.1"/>
    <property type="molecule type" value="Genomic_DNA"/>
</dbReference>
<dbReference type="PANTHER" id="PTHR22602:SF0">
    <property type="entry name" value="TRANSFERASE CAF17, MITOCHONDRIAL-RELATED"/>
    <property type="match status" value="1"/>
</dbReference>
<dbReference type="InterPro" id="IPR045179">
    <property type="entry name" value="YgfZ/GcvT"/>
</dbReference>
<dbReference type="Gene3D" id="3.30.70.1400">
    <property type="entry name" value="Aminomethyltransferase beta-barrel domains"/>
    <property type="match status" value="1"/>
</dbReference>
<accession>A0A2R4XHE8</accession>
<protein>
    <submittedName>
        <fullName evidence="1">Folate-binding protein</fullName>
    </submittedName>
</protein>